<accession>A0ABN1ZMD0</accession>
<dbReference type="Gene3D" id="2.170.150.40">
    <property type="entry name" value="Domain of unknown function (DUF427)"/>
    <property type="match status" value="1"/>
</dbReference>
<gene>
    <name evidence="2" type="ORF">GCM10009827_008100</name>
</gene>
<sequence length="149" mass="16336">MTESVWDYPRPPRVERTARHIVVRHAGQIVADTRAALRVLETSHPPVYYVPPADVAVPLQPTPHQTFCEFKGVATYWDVAGVAGGAWSYEEPASGYEGLRGMLAFYPSRFDECTVDGERVTPQPGDFYGGWLTSDITGPIKGGPGTLGW</sequence>
<comment type="caution">
    <text evidence="2">The sequence shown here is derived from an EMBL/GenBank/DDBJ whole genome shotgun (WGS) entry which is preliminary data.</text>
</comment>
<reference evidence="2 3" key="1">
    <citation type="journal article" date="2019" name="Int. J. Syst. Evol. Microbiol.">
        <title>The Global Catalogue of Microorganisms (GCM) 10K type strain sequencing project: providing services to taxonomists for standard genome sequencing and annotation.</title>
        <authorList>
            <consortium name="The Broad Institute Genomics Platform"/>
            <consortium name="The Broad Institute Genome Sequencing Center for Infectious Disease"/>
            <person name="Wu L."/>
            <person name="Ma J."/>
        </authorList>
    </citation>
    <scope>NUCLEOTIDE SEQUENCE [LARGE SCALE GENOMIC DNA]</scope>
    <source>
        <strain evidence="2 3">JCM 15933</strain>
    </source>
</reference>
<dbReference type="Pfam" id="PF04248">
    <property type="entry name" value="NTP_transf_9"/>
    <property type="match status" value="1"/>
</dbReference>
<dbReference type="InterPro" id="IPR007361">
    <property type="entry name" value="DUF427"/>
</dbReference>
<proteinExistence type="predicted"/>
<feature type="domain" description="DUF427" evidence="1">
    <location>
        <begin position="22"/>
        <end position="107"/>
    </location>
</feature>
<dbReference type="Proteomes" id="UP001501470">
    <property type="component" value="Unassembled WGS sequence"/>
</dbReference>
<dbReference type="InterPro" id="IPR038694">
    <property type="entry name" value="DUF427_sf"/>
</dbReference>
<evidence type="ECO:0000259" key="1">
    <source>
        <dbReference type="Pfam" id="PF04248"/>
    </source>
</evidence>
<keyword evidence="3" id="KW-1185">Reference proteome</keyword>
<dbReference type="PANTHER" id="PTHR43058">
    <property type="entry name" value="SLR0655 PROTEIN"/>
    <property type="match status" value="1"/>
</dbReference>
<evidence type="ECO:0000313" key="2">
    <source>
        <dbReference type="EMBL" id="GAA1500884.1"/>
    </source>
</evidence>
<evidence type="ECO:0000313" key="3">
    <source>
        <dbReference type="Proteomes" id="UP001501470"/>
    </source>
</evidence>
<dbReference type="EMBL" id="BAAAQD010000001">
    <property type="protein sequence ID" value="GAA1500884.1"/>
    <property type="molecule type" value="Genomic_DNA"/>
</dbReference>
<dbReference type="PANTHER" id="PTHR43058:SF1">
    <property type="entry name" value="DUF427 DOMAIN-CONTAINING PROTEIN"/>
    <property type="match status" value="1"/>
</dbReference>
<protein>
    <submittedName>
        <fullName evidence="2">DUF427 domain-containing protein</fullName>
    </submittedName>
</protein>
<name>A0ABN1ZMD0_9ACTN</name>
<organism evidence="2 3">
    <name type="scientific">Dactylosporangium maewongense</name>
    <dbReference type="NCBI Taxonomy" id="634393"/>
    <lineage>
        <taxon>Bacteria</taxon>
        <taxon>Bacillati</taxon>
        <taxon>Actinomycetota</taxon>
        <taxon>Actinomycetes</taxon>
        <taxon>Micromonosporales</taxon>
        <taxon>Micromonosporaceae</taxon>
        <taxon>Dactylosporangium</taxon>
    </lineage>
</organism>
<dbReference type="RefSeq" id="WP_344499580.1">
    <property type="nucleotide sequence ID" value="NZ_BAAAQD010000001.1"/>
</dbReference>